<dbReference type="Gene3D" id="1.20.1740.10">
    <property type="entry name" value="Amino acid/polyamine transporter I"/>
    <property type="match status" value="1"/>
</dbReference>
<keyword evidence="3 8" id="KW-0812">Transmembrane</keyword>
<feature type="transmembrane region" description="Helical" evidence="8">
    <location>
        <begin position="203"/>
        <end position="227"/>
    </location>
</feature>
<dbReference type="STRING" id="403677.D0MQ97"/>
<evidence type="ECO:0000313" key="10">
    <source>
        <dbReference type="Proteomes" id="UP000006643"/>
    </source>
</evidence>
<organism evidence="9 10">
    <name type="scientific">Phytophthora infestans (strain T30-4)</name>
    <name type="common">Potato late blight agent</name>
    <dbReference type="NCBI Taxonomy" id="403677"/>
    <lineage>
        <taxon>Eukaryota</taxon>
        <taxon>Sar</taxon>
        <taxon>Stramenopiles</taxon>
        <taxon>Oomycota</taxon>
        <taxon>Peronosporomycetes</taxon>
        <taxon>Peronosporales</taxon>
        <taxon>Peronosporaceae</taxon>
        <taxon>Phytophthora</taxon>
    </lineage>
</organism>
<keyword evidence="6" id="KW-0175">Coiled coil</keyword>
<reference evidence="10" key="1">
    <citation type="journal article" date="2009" name="Nature">
        <title>Genome sequence and analysis of the Irish potato famine pathogen Phytophthora infestans.</title>
        <authorList>
            <consortium name="The Broad Institute Genome Sequencing Platform"/>
            <person name="Haas B.J."/>
            <person name="Kamoun S."/>
            <person name="Zody M.C."/>
            <person name="Jiang R.H."/>
            <person name="Handsaker R.E."/>
            <person name="Cano L.M."/>
            <person name="Grabherr M."/>
            <person name="Kodira C.D."/>
            <person name="Raffaele S."/>
            <person name="Torto-Alalibo T."/>
            <person name="Bozkurt T.O."/>
            <person name="Ah-Fong A.M."/>
            <person name="Alvarado L."/>
            <person name="Anderson V.L."/>
            <person name="Armstrong M.R."/>
            <person name="Avrova A."/>
            <person name="Baxter L."/>
            <person name="Beynon J."/>
            <person name="Boevink P.C."/>
            <person name="Bollmann S.R."/>
            <person name="Bos J.I."/>
            <person name="Bulone V."/>
            <person name="Cai G."/>
            <person name="Cakir C."/>
            <person name="Carrington J.C."/>
            <person name="Chawner M."/>
            <person name="Conti L."/>
            <person name="Costanzo S."/>
            <person name="Ewan R."/>
            <person name="Fahlgren N."/>
            <person name="Fischbach M.A."/>
            <person name="Fugelstad J."/>
            <person name="Gilroy E.M."/>
            <person name="Gnerre S."/>
            <person name="Green P.J."/>
            <person name="Grenville-Briggs L.J."/>
            <person name="Griffith J."/>
            <person name="Grunwald N.J."/>
            <person name="Horn K."/>
            <person name="Horner N.R."/>
            <person name="Hu C.H."/>
            <person name="Huitema E."/>
            <person name="Jeong D.H."/>
            <person name="Jones A.M."/>
            <person name="Jones J.D."/>
            <person name="Jones R.W."/>
            <person name="Karlsson E.K."/>
            <person name="Kunjeti S.G."/>
            <person name="Lamour K."/>
            <person name="Liu Z."/>
            <person name="Ma L."/>
            <person name="Maclean D."/>
            <person name="Chibucos M.C."/>
            <person name="McDonald H."/>
            <person name="McWalters J."/>
            <person name="Meijer H.J."/>
            <person name="Morgan W."/>
            <person name="Morris P.F."/>
            <person name="Munro C.A."/>
            <person name="O'Neill K."/>
            <person name="Ospina-Giraldo M."/>
            <person name="Pinzon A."/>
            <person name="Pritchard L."/>
            <person name="Ramsahoye B."/>
            <person name="Ren Q."/>
            <person name="Restrepo S."/>
            <person name="Roy S."/>
            <person name="Sadanandom A."/>
            <person name="Savidor A."/>
            <person name="Schornack S."/>
            <person name="Schwartz D.C."/>
            <person name="Schumann U.D."/>
            <person name="Schwessinger B."/>
            <person name="Seyer L."/>
            <person name="Sharpe T."/>
            <person name="Silvar C."/>
            <person name="Song J."/>
            <person name="Studholme D.J."/>
            <person name="Sykes S."/>
            <person name="Thines M."/>
            <person name="van de Vondervoort P.J."/>
            <person name="Phuntumart V."/>
            <person name="Wawra S."/>
            <person name="Weide R."/>
            <person name="Win J."/>
            <person name="Young C."/>
            <person name="Zhou S."/>
            <person name="Fry W."/>
            <person name="Meyers B.C."/>
            <person name="van West P."/>
            <person name="Ristaino J."/>
            <person name="Govers F."/>
            <person name="Birch P.R."/>
            <person name="Whisson S.C."/>
            <person name="Judelson H.S."/>
            <person name="Nusbaum C."/>
        </authorList>
    </citation>
    <scope>NUCLEOTIDE SEQUENCE [LARGE SCALE GENOMIC DNA]</scope>
    <source>
        <strain evidence="10">T30-4</strain>
    </source>
</reference>
<evidence type="ECO:0000256" key="1">
    <source>
        <dbReference type="ARBA" id="ARBA00004141"/>
    </source>
</evidence>
<dbReference type="PANTHER" id="PTHR43243">
    <property type="entry name" value="INNER MEMBRANE TRANSPORTER YGJI-RELATED"/>
    <property type="match status" value="1"/>
</dbReference>
<dbReference type="GeneID" id="9476902"/>
<feature type="transmembrane region" description="Helical" evidence="8">
    <location>
        <begin position="297"/>
        <end position="316"/>
    </location>
</feature>
<dbReference type="GO" id="GO:0015171">
    <property type="term" value="F:amino acid transmembrane transporter activity"/>
    <property type="evidence" value="ECO:0007669"/>
    <property type="project" value="TreeGrafter"/>
</dbReference>
<dbReference type="GO" id="GO:0016020">
    <property type="term" value="C:membrane"/>
    <property type="evidence" value="ECO:0007669"/>
    <property type="project" value="UniProtKB-SubCell"/>
</dbReference>
<dbReference type="HOGENOM" id="CLU_361899_0_0_1"/>
<keyword evidence="2" id="KW-0813">Transport</keyword>
<keyword evidence="4 8" id="KW-1133">Transmembrane helix</keyword>
<dbReference type="Pfam" id="PF13520">
    <property type="entry name" value="AA_permease_2"/>
    <property type="match status" value="1"/>
</dbReference>
<evidence type="ECO:0000256" key="5">
    <source>
        <dbReference type="ARBA" id="ARBA00023136"/>
    </source>
</evidence>
<feature type="transmembrane region" description="Helical" evidence="8">
    <location>
        <begin position="380"/>
        <end position="399"/>
    </location>
</feature>
<evidence type="ECO:0000313" key="9">
    <source>
        <dbReference type="EMBL" id="EEY57666.1"/>
    </source>
</evidence>
<sequence length="773" mass="85343">MVWAAQWVPASTRSLVGIACIFTSLTYSEFAARVPVTGSAYTFVYITFGELAAWLIGWNLTLGYGISAAGIARSWASYAYLFLQHLGLHLPRWLVQTEFLGISCSILAVFLIICCTFILLAGVHESAKFNAFVTSLNISVLLFVVAFGSTEVDTTHWEPFMPAGVHGVMTGAGVVFFAYLGFDMVACLAEEVHEPQRTLPKGIIGSLLISMTIYVGVSLVVTGMAPVDILGTEVPLVNAFTFHGAPWAGRIVSFGSIFGLTTAAFTCLMGQPRIFYQMAKDGLLPSVFAKLHHRTHVPVASTIFTGALVAVIAFVFDLSFLANVISCGTLQVFTFVNAGVLLLRMRPSLSGAAVVQRVLLFVVSCFALSLSFVFDLPWTIQAVFAALVVASFVFIYRLGKLEIGVLLWLGAGLIKPMKTTPPFVECLLPFRLSRPDDEGSDSNPAESDDESSFDRTLRSREVSVSQFIQGCQLWFTETFLIEHVRNLSTWQKQQSVMKAGKGKCQKLMPLEYDHQQSPTQATQPPFDQLAHESDATRAFSYEAYARNPPPQVPSLTSSASAPALLHAKYCSHNKPDPATLTAITKLKNAKQHQRRKKKEADEMARRARQQSAEIARAFSASVAMISRHVHNEEGRDLRANELDMQIARTDQTRYWSQLHRAHCQAVEQETGAQRAREVCAMKALATEELLLSRDFRSLREEVVRRNKSLFTLSSSTSTIIPAPPEIRAARATASTDADHKRLARVEREHAEHMRSLQLLDYVLAQTLRSSKST</sequence>
<dbReference type="RefSeq" id="XP_002908852.1">
    <property type="nucleotide sequence ID" value="XM_002908806.1"/>
</dbReference>
<dbReference type="eggNOG" id="KOG1286">
    <property type="taxonomic scope" value="Eukaryota"/>
</dbReference>
<dbReference type="EMBL" id="DS028118">
    <property type="protein sequence ID" value="EEY57666.1"/>
    <property type="molecule type" value="Genomic_DNA"/>
</dbReference>
<feature type="coiled-coil region" evidence="6">
    <location>
        <begin position="583"/>
        <end position="610"/>
    </location>
</feature>
<feature type="transmembrane region" description="Helical" evidence="8">
    <location>
        <begin position="41"/>
        <end position="63"/>
    </location>
</feature>
<keyword evidence="10" id="KW-1185">Reference proteome</keyword>
<evidence type="ECO:0000256" key="6">
    <source>
        <dbReference type="SAM" id="Coils"/>
    </source>
</evidence>
<name>D0MQ97_PHYIT</name>
<feature type="transmembrane region" description="Helical" evidence="8">
    <location>
        <begin position="160"/>
        <end position="182"/>
    </location>
</feature>
<evidence type="ECO:0000256" key="3">
    <source>
        <dbReference type="ARBA" id="ARBA00022692"/>
    </source>
</evidence>
<dbReference type="OrthoDB" id="5982228at2759"/>
<dbReference type="OMA" id="HAKYCSH"/>
<dbReference type="PANTHER" id="PTHR43243:SF4">
    <property type="entry name" value="CATIONIC AMINO ACID TRANSPORTER 4"/>
    <property type="match status" value="1"/>
</dbReference>
<feature type="transmembrane region" description="Helical" evidence="8">
    <location>
        <begin position="354"/>
        <end position="374"/>
    </location>
</feature>
<comment type="subcellular location">
    <subcellularLocation>
        <location evidence="1">Membrane</location>
        <topology evidence="1">Multi-pass membrane protein</topology>
    </subcellularLocation>
</comment>
<evidence type="ECO:0000256" key="2">
    <source>
        <dbReference type="ARBA" id="ARBA00022448"/>
    </source>
</evidence>
<evidence type="ECO:0000256" key="4">
    <source>
        <dbReference type="ARBA" id="ARBA00022989"/>
    </source>
</evidence>
<protein>
    <submittedName>
        <fullName evidence="9">Amino Acid-Polyamine-Organocation (APC) Family</fullName>
    </submittedName>
</protein>
<accession>D0MQ97</accession>
<feature type="transmembrane region" description="Helical" evidence="8">
    <location>
        <begin position="322"/>
        <end position="342"/>
    </location>
</feature>
<dbReference type="Proteomes" id="UP000006643">
    <property type="component" value="Unassembled WGS sequence"/>
</dbReference>
<evidence type="ECO:0000256" key="7">
    <source>
        <dbReference type="SAM" id="MobiDB-lite"/>
    </source>
</evidence>
<dbReference type="InParanoid" id="D0MQ97"/>
<dbReference type="InterPro" id="IPR002293">
    <property type="entry name" value="AA/rel_permease1"/>
</dbReference>
<gene>
    <name evidence="9" type="ORF">PITG_00228</name>
</gene>
<dbReference type="KEGG" id="pif:PITG_00228"/>
<feature type="transmembrane region" description="Helical" evidence="8">
    <location>
        <begin position="247"/>
        <end position="270"/>
    </location>
</feature>
<feature type="transmembrane region" description="Helical" evidence="8">
    <location>
        <begin position="129"/>
        <end position="148"/>
    </location>
</feature>
<feature type="region of interest" description="Disordered" evidence="7">
    <location>
        <begin position="435"/>
        <end position="454"/>
    </location>
</feature>
<feature type="transmembrane region" description="Helical" evidence="8">
    <location>
        <begin position="100"/>
        <end position="122"/>
    </location>
</feature>
<evidence type="ECO:0000256" key="8">
    <source>
        <dbReference type="SAM" id="Phobius"/>
    </source>
</evidence>
<dbReference type="AlphaFoldDB" id="D0MQ97"/>
<dbReference type="VEuPathDB" id="FungiDB:PITG_00228"/>
<keyword evidence="5 8" id="KW-0472">Membrane</keyword>
<proteinExistence type="predicted"/>